<evidence type="ECO:0000313" key="3">
    <source>
        <dbReference type="EMBL" id="MDQ0359360.1"/>
    </source>
</evidence>
<evidence type="ECO:0000313" key="4">
    <source>
        <dbReference type="Proteomes" id="UP001230220"/>
    </source>
</evidence>
<proteinExistence type="inferred from homology"/>
<feature type="compositionally biased region" description="Acidic residues" evidence="2">
    <location>
        <begin position="192"/>
        <end position="214"/>
    </location>
</feature>
<organism evidence="3 4">
    <name type="scientific">Breznakia pachnodae</name>
    <dbReference type="NCBI Taxonomy" id="265178"/>
    <lineage>
        <taxon>Bacteria</taxon>
        <taxon>Bacillati</taxon>
        <taxon>Bacillota</taxon>
        <taxon>Erysipelotrichia</taxon>
        <taxon>Erysipelotrichales</taxon>
        <taxon>Erysipelotrichaceae</taxon>
        <taxon>Breznakia</taxon>
    </lineage>
</organism>
<dbReference type="EMBL" id="JAUSUR010000001">
    <property type="protein sequence ID" value="MDQ0359360.1"/>
    <property type="molecule type" value="Genomic_DNA"/>
</dbReference>
<dbReference type="PANTHER" id="PTHR35024">
    <property type="entry name" value="HYPOTHETICAL CYTOSOLIC PROTEIN"/>
    <property type="match status" value="1"/>
</dbReference>
<sequence length="214" mass="23623">MGFNRFNQDDDYNNELENNEQGQNSVRESFREEVSIFSEGLIIEGNVSVESPLVMKGKINGNLFCKQSVELKDNATISGDVHADSLNLESGEIYGDVTISNQMTLRNDTYIKGNIKADTLDINGNVEGNIYAQSEISFSSDAKVQGDVSALYISIEKGAKISGAMNIGEMAKTQEPVVETPVYEEPVVSEEPAVEETVEETQEQEMEEQNDSLF</sequence>
<name>A0ABU0DYH6_9FIRM</name>
<keyword evidence="4" id="KW-1185">Reference proteome</keyword>
<comment type="caution">
    <text evidence="3">The sequence shown here is derived from an EMBL/GenBank/DDBJ whole genome shotgun (WGS) entry which is preliminary data.</text>
</comment>
<dbReference type="PANTHER" id="PTHR35024:SF4">
    <property type="entry name" value="POLYMER-FORMING CYTOSKELETAL PROTEIN"/>
    <property type="match status" value="1"/>
</dbReference>
<evidence type="ECO:0000256" key="1">
    <source>
        <dbReference type="ARBA" id="ARBA00044755"/>
    </source>
</evidence>
<gene>
    <name evidence="3" type="ORF">J2S15_000091</name>
</gene>
<dbReference type="RefSeq" id="WP_307404415.1">
    <property type="nucleotide sequence ID" value="NZ_JAUSUR010000001.1"/>
</dbReference>
<dbReference type="Pfam" id="PF04519">
    <property type="entry name" value="Bactofilin"/>
    <property type="match status" value="1"/>
</dbReference>
<feature type="region of interest" description="Disordered" evidence="2">
    <location>
        <begin position="185"/>
        <end position="214"/>
    </location>
</feature>
<comment type="similarity">
    <text evidence="1">Belongs to the bactofilin family.</text>
</comment>
<feature type="compositionally biased region" description="Acidic residues" evidence="2">
    <location>
        <begin position="9"/>
        <end position="18"/>
    </location>
</feature>
<dbReference type="Proteomes" id="UP001230220">
    <property type="component" value="Unassembled WGS sequence"/>
</dbReference>
<accession>A0ABU0DYH6</accession>
<feature type="region of interest" description="Disordered" evidence="2">
    <location>
        <begin position="1"/>
        <end position="27"/>
    </location>
</feature>
<protein>
    <submittedName>
        <fullName evidence="3">Cytoskeletal protein CcmA (Bactofilin family)</fullName>
    </submittedName>
</protein>
<reference evidence="3 4" key="1">
    <citation type="submission" date="2023-07" db="EMBL/GenBank/DDBJ databases">
        <title>Genomic Encyclopedia of Type Strains, Phase IV (KMG-IV): sequencing the most valuable type-strain genomes for metagenomic binning, comparative biology and taxonomic classification.</title>
        <authorList>
            <person name="Goeker M."/>
        </authorList>
    </citation>
    <scope>NUCLEOTIDE SEQUENCE [LARGE SCALE GENOMIC DNA]</scope>
    <source>
        <strain evidence="3 4">DSM 16784</strain>
    </source>
</reference>
<dbReference type="InterPro" id="IPR007607">
    <property type="entry name" value="BacA/B"/>
</dbReference>
<evidence type="ECO:0000256" key="2">
    <source>
        <dbReference type="SAM" id="MobiDB-lite"/>
    </source>
</evidence>